<comment type="catalytic activity">
    <reaction evidence="4">
        <text>[glutaredoxin]-dithiol + arsenate + glutathione + H(+) = glutathionyl-S-S-[glutaredoxin] + arsenite + H2O</text>
        <dbReference type="Rhea" id="RHEA:22016"/>
        <dbReference type="Rhea" id="RHEA-COMP:10729"/>
        <dbReference type="Rhea" id="RHEA-COMP:17668"/>
        <dbReference type="ChEBI" id="CHEBI:15377"/>
        <dbReference type="ChEBI" id="CHEBI:15378"/>
        <dbReference type="ChEBI" id="CHEBI:29242"/>
        <dbReference type="ChEBI" id="CHEBI:29950"/>
        <dbReference type="ChEBI" id="CHEBI:48597"/>
        <dbReference type="ChEBI" id="CHEBI:57925"/>
        <dbReference type="ChEBI" id="CHEBI:146199"/>
        <dbReference type="EC" id="1.20.4.1"/>
    </reaction>
</comment>
<evidence type="ECO:0000256" key="3">
    <source>
        <dbReference type="PROSITE-ProRule" id="PRU01282"/>
    </source>
</evidence>
<dbReference type="PROSITE" id="PS51353">
    <property type="entry name" value="ARSC"/>
    <property type="match status" value="1"/>
</dbReference>
<organism evidence="5 6">
    <name type="scientific">Candidatus Fukatsuia symbiotica</name>
    <dbReference type="NCBI Taxonomy" id="1878942"/>
    <lineage>
        <taxon>Bacteria</taxon>
        <taxon>Pseudomonadati</taxon>
        <taxon>Pseudomonadota</taxon>
        <taxon>Gammaproteobacteria</taxon>
        <taxon>Enterobacterales</taxon>
        <taxon>Yersiniaceae</taxon>
        <taxon>Candidatus Fukatsuia</taxon>
    </lineage>
</organism>
<dbReference type="OrthoDB" id="9790554at2"/>
<dbReference type="AlphaFoldDB" id="A0A2U8I558"/>
<protein>
    <recommendedName>
        <fullName evidence="4">Arsenate reductase</fullName>
        <ecNumber evidence="4">1.20.4.1</ecNumber>
    </recommendedName>
</protein>
<evidence type="ECO:0000256" key="4">
    <source>
        <dbReference type="RuleBase" id="RU362029"/>
    </source>
</evidence>
<dbReference type="STRING" id="1878942.GCA_900128755_00944"/>
<accession>A0A2U8I558</accession>
<dbReference type="EMBL" id="CP021659">
    <property type="protein sequence ID" value="AWK13325.1"/>
    <property type="molecule type" value="Genomic_DNA"/>
</dbReference>
<evidence type="ECO:0000313" key="5">
    <source>
        <dbReference type="EMBL" id="AWK13325.1"/>
    </source>
</evidence>
<dbReference type="KEGG" id="fsm:CCS41_00560"/>
<dbReference type="NCBIfam" id="TIGR00014">
    <property type="entry name" value="arsC"/>
    <property type="match status" value="1"/>
</dbReference>
<dbReference type="InterPro" id="IPR036249">
    <property type="entry name" value="Thioredoxin-like_sf"/>
</dbReference>
<dbReference type="Gene3D" id="3.40.30.10">
    <property type="entry name" value="Glutaredoxin"/>
    <property type="match status" value="1"/>
</dbReference>
<reference evidence="5 6" key="1">
    <citation type="submission" date="2017-05" db="EMBL/GenBank/DDBJ databases">
        <title>Genome sequence of Candidatus Fukatsuia symbiotica and Candidatus Hamiltonella defensa from Acyrthosiphon pisum strain 5D.</title>
        <authorList>
            <person name="Patel V.A."/>
            <person name="Chevignon G."/>
            <person name="Russell J.A."/>
            <person name="Oliver K.M."/>
        </authorList>
    </citation>
    <scope>NUCLEOTIDE SEQUENCE [LARGE SCALE GENOMIC DNA]</scope>
    <source>
        <strain evidence="5 6">5D</strain>
    </source>
</reference>
<dbReference type="Pfam" id="PF03960">
    <property type="entry name" value="ArsC"/>
    <property type="match status" value="1"/>
</dbReference>
<proteinExistence type="inferred from homology"/>
<dbReference type="SUPFAM" id="SSF52833">
    <property type="entry name" value="Thioredoxin-like"/>
    <property type="match status" value="1"/>
</dbReference>
<keyword evidence="2 4" id="KW-0560">Oxidoreductase</keyword>
<sequence length="118" mass="13479">MKNVTIYHNPHCSKSREALSLLEQQGIKVDTVLYMTAPLSVATLRELLRQLGFSDARQLMRTKEAAYQTLQLANPELSQEQLSLAMTEHPELIERPIVVYQGQARVGRPLERINEILH</sequence>
<dbReference type="Proteomes" id="UP000261875">
    <property type="component" value="Chromosome"/>
</dbReference>
<dbReference type="PANTHER" id="PTHR30041:SF4">
    <property type="entry name" value="ARSENATE REDUCTASE"/>
    <property type="match status" value="1"/>
</dbReference>
<name>A0A2U8I558_9GAMM</name>
<keyword evidence="6" id="KW-1185">Reference proteome</keyword>
<dbReference type="InterPro" id="IPR006660">
    <property type="entry name" value="Arsenate_reductase-like"/>
</dbReference>
<dbReference type="GO" id="GO:0008794">
    <property type="term" value="F:arsenate reductase (glutaredoxin) activity"/>
    <property type="evidence" value="ECO:0007669"/>
    <property type="project" value="UniProtKB-UniRule"/>
</dbReference>
<evidence type="ECO:0000256" key="2">
    <source>
        <dbReference type="ARBA" id="ARBA00023002"/>
    </source>
</evidence>
<evidence type="ECO:0000256" key="1">
    <source>
        <dbReference type="ARBA" id="ARBA00007198"/>
    </source>
</evidence>
<dbReference type="PANTHER" id="PTHR30041">
    <property type="entry name" value="ARSENATE REDUCTASE"/>
    <property type="match status" value="1"/>
</dbReference>
<dbReference type="InterPro" id="IPR006659">
    <property type="entry name" value="Arsenate_reductase"/>
</dbReference>
<dbReference type="RefSeq" id="WP_072549879.1">
    <property type="nucleotide sequence ID" value="NZ_CP021659.1"/>
</dbReference>
<comment type="similarity">
    <text evidence="1 3 4">Belongs to the ArsC family.</text>
</comment>
<dbReference type="EC" id="1.20.4.1" evidence="4"/>
<gene>
    <name evidence="5" type="primary">arsC</name>
    <name evidence="5" type="ORF">CCS41_00560</name>
</gene>
<evidence type="ECO:0000313" key="6">
    <source>
        <dbReference type="Proteomes" id="UP000261875"/>
    </source>
</evidence>
<dbReference type="CDD" id="cd03034">
    <property type="entry name" value="ArsC_ArsC"/>
    <property type="match status" value="1"/>
</dbReference>